<accession>A0AAE3XK89</accession>
<organism evidence="1 2">
    <name type="scientific">Aureibacter tunicatorum</name>
    <dbReference type="NCBI Taxonomy" id="866807"/>
    <lineage>
        <taxon>Bacteria</taxon>
        <taxon>Pseudomonadati</taxon>
        <taxon>Bacteroidota</taxon>
        <taxon>Cytophagia</taxon>
        <taxon>Cytophagales</taxon>
        <taxon>Persicobacteraceae</taxon>
        <taxon>Aureibacter</taxon>
    </lineage>
</organism>
<gene>
    <name evidence="1" type="ORF">HNQ88_000515</name>
</gene>
<dbReference type="AlphaFoldDB" id="A0AAE3XK89"/>
<comment type="caution">
    <text evidence="1">The sequence shown here is derived from an EMBL/GenBank/DDBJ whole genome shotgun (WGS) entry which is preliminary data.</text>
</comment>
<protein>
    <submittedName>
        <fullName evidence="1">Uncharacterized protein</fullName>
    </submittedName>
</protein>
<name>A0AAE3XK89_9BACT</name>
<dbReference type="EMBL" id="JAVDQD010000001">
    <property type="protein sequence ID" value="MDR6237539.1"/>
    <property type="molecule type" value="Genomic_DNA"/>
</dbReference>
<reference evidence="1" key="1">
    <citation type="submission" date="2023-07" db="EMBL/GenBank/DDBJ databases">
        <title>Genomic Encyclopedia of Type Strains, Phase IV (KMG-IV): sequencing the most valuable type-strain genomes for metagenomic binning, comparative biology and taxonomic classification.</title>
        <authorList>
            <person name="Goeker M."/>
        </authorList>
    </citation>
    <scope>NUCLEOTIDE SEQUENCE</scope>
    <source>
        <strain evidence="1">DSM 26174</strain>
    </source>
</reference>
<keyword evidence="2" id="KW-1185">Reference proteome</keyword>
<evidence type="ECO:0000313" key="1">
    <source>
        <dbReference type="EMBL" id="MDR6237539.1"/>
    </source>
</evidence>
<evidence type="ECO:0000313" key="2">
    <source>
        <dbReference type="Proteomes" id="UP001185092"/>
    </source>
</evidence>
<sequence length="476" mass="53214">MKRNIYKLGLIALTVFGGLSFQSCEEVPVYEQEYTSVVVLNDHESTVVSEIDVNSDENQVFTTTVKLLKEEYTNLDKDVNVELVIDSTSTIIENGIVSIEPSNFTIGPNSQSVEVKVTVSPEAYRGSYSNQTLIKLKSDSEDLSPMIGGWTFKPGIINSSEWVGPFETLVWNHGGENVGNEEAFDWSYYARLEEHNDPDKMIIKNFWNAEGDGGSDILIRFEGKTSGYVIVSDDSDEEFQNVVSHWWDPNPMVVVNDTIGTFKIEGNDKIIDIAYHLESTFPDGYVWTSDEIIRMKKLDLSSLEGIIHHDWVASGNSFANDEENTWTYMDLWSGDLSWGGTGTTFDLWRNSVKNGQNYDAHILYVYDQSVIGVVDAGQPTLTLLEEGVEIGPDSEWVKPESGGQDHYPIVSTPSLTDSHGKTVYLGVKINNIYDPSYVHYGWIRCEISADGMTVTYLDAAFNQKPETSILAGQKSN</sequence>
<dbReference type="PROSITE" id="PS51257">
    <property type="entry name" value="PROKAR_LIPOPROTEIN"/>
    <property type="match status" value="1"/>
</dbReference>
<proteinExistence type="predicted"/>
<dbReference type="Proteomes" id="UP001185092">
    <property type="component" value="Unassembled WGS sequence"/>
</dbReference>
<dbReference type="RefSeq" id="WP_309937006.1">
    <property type="nucleotide sequence ID" value="NZ_AP025305.1"/>
</dbReference>